<feature type="region of interest" description="Disordered" evidence="6">
    <location>
        <begin position="1"/>
        <end position="24"/>
    </location>
</feature>
<comment type="subcellular location">
    <subcellularLocation>
        <location evidence="5">Cytoplasm</location>
    </subcellularLocation>
</comment>
<dbReference type="InterPro" id="IPR029063">
    <property type="entry name" value="SAM-dependent_MTases_sf"/>
</dbReference>
<dbReference type="Pfam" id="PF01728">
    <property type="entry name" value="FtsJ"/>
    <property type="match status" value="1"/>
</dbReference>
<dbReference type="PANTHER" id="PTHR10920:SF13">
    <property type="entry name" value="PRE-RRNA 2'-O-RIBOSE RNA METHYLTRANSFERASE FTSJ3"/>
    <property type="match status" value="1"/>
</dbReference>
<evidence type="ECO:0000256" key="2">
    <source>
        <dbReference type="ARBA" id="ARBA00022603"/>
    </source>
</evidence>
<dbReference type="HAMAP" id="MF_01547">
    <property type="entry name" value="RNA_methyltr_E"/>
    <property type="match status" value="1"/>
</dbReference>
<protein>
    <recommendedName>
        <fullName evidence="5">Ribosomal RNA large subunit methyltransferase E</fullName>
        <ecNumber evidence="5">2.1.1.166</ecNumber>
    </recommendedName>
    <alternativeName>
        <fullName evidence="5">23S rRNA Um2552 methyltransferase</fullName>
    </alternativeName>
    <alternativeName>
        <fullName evidence="5">rRNA (uridine-2'-O-)-methyltransferase</fullName>
    </alternativeName>
</protein>
<dbReference type="Proteomes" id="UP001208689">
    <property type="component" value="Chromosome"/>
</dbReference>
<comment type="function">
    <text evidence="5">Specifically methylates the uridine in position 2552 of 23S rRNA at the 2'-O position of the ribose in the fully assembled 50S ribosomal subunit.</text>
</comment>
<keyword evidence="9" id="KW-1185">Reference proteome</keyword>
<evidence type="ECO:0000259" key="7">
    <source>
        <dbReference type="Pfam" id="PF01728"/>
    </source>
</evidence>
<feature type="binding site" evidence="5">
    <location>
        <position position="131"/>
    </location>
    <ligand>
        <name>S-adenosyl-L-methionine</name>
        <dbReference type="ChEBI" id="CHEBI:59789"/>
    </ligand>
</feature>
<feature type="domain" description="Ribosomal RNA methyltransferase FtsJ" evidence="7">
    <location>
        <begin position="27"/>
        <end position="213"/>
    </location>
</feature>
<dbReference type="EC" id="2.1.1.166" evidence="5"/>
<dbReference type="PIRSF" id="PIRSF005461">
    <property type="entry name" value="23S_rRNA_mtase"/>
    <property type="match status" value="1"/>
</dbReference>
<dbReference type="GO" id="GO:0032259">
    <property type="term" value="P:methylation"/>
    <property type="evidence" value="ECO:0007669"/>
    <property type="project" value="UniProtKB-KW"/>
</dbReference>
<dbReference type="GO" id="GO:0008168">
    <property type="term" value="F:methyltransferase activity"/>
    <property type="evidence" value="ECO:0007669"/>
    <property type="project" value="UniProtKB-KW"/>
</dbReference>
<dbReference type="InterPro" id="IPR015507">
    <property type="entry name" value="rRNA-MeTfrase_E"/>
</dbReference>
<keyword evidence="1 5" id="KW-0698">rRNA processing</keyword>
<sequence>MAKKGNSWINKQRNDKYYKKSKQENHRARSYYKLKQINEKYNIFQVNGRNSKRILDLGAAPGAWLEYIKDEFLKRPIDQQSKKFKAIGIDLTSIKPFEDVSFIETYRLDIFKEQCAKVIQENSPYDAIVSDLAPKTTGDFRDVAIQLSMVEKVFEIALKHLRRNGNVAIKVFQSEETNEILQKYKEHFSMLKRMKPQSSRDTSRELYIIGLKFKKF</sequence>
<feature type="compositionally biased region" description="Basic and acidic residues" evidence="6">
    <location>
        <begin position="12"/>
        <end position="24"/>
    </location>
</feature>
<keyword evidence="2 5" id="KW-0489">Methyltransferase</keyword>
<dbReference type="PANTHER" id="PTHR10920">
    <property type="entry name" value="RIBOSOMAL RNA METHYLTRANSFERASE"/>
    <property type="match status" value="1"/>
</dbReference>
<keyword evidence="3 5" id="KW-0808">Transferase</keyword>
<reference evidence="8" key="1">
    <citation type="submission" date="2022-09" db="EMBL/GenBank/DDBJ databases">
        <title>Actin cytoskeleton and complex cell architecture in an #Asgard archaeon.</title>
        <authorList>
            <person name="Ponce Toledo R.I."/>
            <person name="Schleper C."/>
            <person name="Rodrigues Oliveira T."/>
            <person name="Wollweber F."/>
            <person name="Xu J."/>
            <person name="Rittmann S."/>
            <person name="Klingl A."/>
            <person name="Pilhofer M."/>
        </authorList>
    </citation>
    <scope>NUCLEOTIDE SEQUENCE</scope>
    <source>
        <strain evidence="8">B-35</strain>
    </source>
</reference>
<evidence type="ECO:0000256" key="6">
    <source>
        <dbReference type="SAM" id="MobiDB-lite"/>
    </source>
</evidence>
<dbReference type="InterPro" id="IPR050082">
    <property type="entry name" value="RNA_methyltr_RlmE"/>
</dbReference>
<comment type="catalytic activity">
    <reaction evidence="5">
        <text>uridine(2552) in 23S rRNA + S-adenosyl-L-methionine = 2'-O-methyluridine(2552) in 23S rRNA + S-adenosyl-L-homocysteine + H(+)</text>
        <dbReference type="Rhea" id="RHEA:42720"/>
        <dbReference type="Rhea" id="RHEA-COMP:10202"/>
        <dbReference type="Rhea" id="RHEA-COMP:10203"/>
        <dbReference type="ChEBI" id="CHEBI:15378"/>
        <dbReference type="ChEBI" id="CHEBI:57856"/>
        <dbReference type="ChEBI" id="CHEBI:59789"/>
        <dbReference type="ChEBI" id="CHEBI:65315"/>
        <dbReference type="ChEBI" id="CHEBI:74478"/>
        <dbReference type="EC" id="2.1.1.166"/>
    </reaction>
</comment>
<evidence type="ECO:0000313" key="9">
    <source>
        <dbReference type="Proteomes" id="UP001208689"/>
    </source>
</evidence>
<organism evidence="8 9">
    <name type="scientific">Candidatus Lokiarchaeum ossiferum</name>
    <dbReference type="NCBI Taxonomy" id="2951803"/>
    <lineage>
        <taxon>Archaea</taxon>
        <taxon>Promethearchaeati</taxon>
        <taxon>Promethearchaeota</taxon>
        <taxon>Promethearchaeia</taxon>
        <taxon>Promethearchaeales</taxon>
        <taxon>Promethearchaeaceae</taxon>
        <taxon>Candidatus Lokiarchaeum</taxon>
    </lineage>
</organism>
<name>A0ABY6HV59_9ARCH</name>
<comment type="similarity">
    <text evidence="5">Belongs to the class I-like SAM-binding methyltransferase superfamily. RNA methyltransferase RlmE family.</text>
</comment>
<evidence type="ECO:0000256" key="5">
    <source>
        <dbReference type="HAMAP-Rule" id="MF_01547"/>
    </source>
</evidence>
<evidence type="ECO:0000313" key="8">
    <source>
        <dbReference type="EMBL" id="UYP47300.1"/>
    </source>
</evidence>
<keyword evidence="4 5" id="KW-0949">S-adenosyl-L-methionine</keyword>
<feature type="binding site" evidence="5">
    <location>
        <position position="64"/>
    </location>
    <ligand>
        <name>S-adenosyl-L-methionine</name>
        <dbReference type="ChEBI" id="CHEBI:59789"/>
    </ligand>
</feature>
<dbReference type="Gene3D" id="3.40.50.150">
    <property type="entry name" value="Vaccinia Virus protein VP39"/>
    <property type="match status" value="1"/>
</dbReference>
<feature type="binding site" evidence="5">
    <location>
        <position position="109"/>
    </location>
    <ligand>
        <name>S-adenosyl-L-methionine</name>
        <dbReference type="ChEBI" id="CHEBI:59789"/>
    </ligand>
</feature>
<dbReference type="SUPFAM" id="SSF53335">
    <property type="entry name" value="S-adenosyl-L-methionine-dependent methyltransferases"/>
    <property type="match status" value="1"/>
</dbReference>
<proteinExistence type="inferred from homology"/>
<dbReference type="InterPro" id="IPR002877">
    <property type="entry name" value="RNA_MeTrfase_FtsJ_dom"/>
</dbReference>
<feature type="active site" description="Proton acceptor" evidence="5">
    <location>
        <position position="170"/>
    </location>
</feature>
<evidence type="ECO:0000256" key="1">
    <source>
        <dbReference type="ARBA" id="ARBA00022552"/>
    </source>
</evidence>
<feature type="binding site" evidence="5">
    <location>
        <position position="62"/>
    </location>
    <ligand>
        <name>S-adenosyl-L-methionine</name>
        <dbReference type="ChEBI" id="CHEBI:59789"/>
    </ligand>
</feature>
<accession>A0ABY6HV59</accession>
<keyword evidence="5" id="KW-0963">Cytoplasm</keyword>
<feature type="binding site" evidence="5">
    <location>
        <position position="90"/>
    </location>
    <ligand>
        <name>S-adenosyl-L-methionine</name>
        <dbReference type="ChEBI" id="CHEBI:59789"/>
    </ligand>
</feature>
<evidence type="ECO:0000256" key="3">
    <source>
        <dbReference type="ARBA" id="ARBA00022679"/>
    </source>
</evidence>
<gene>
    <name evidence="5" type="primary">rlmE</name>
    <name evidence="8" type="ORF">NEF87_003585</name>
</gene>
<evidence type="ECO:0000256" key="4">
    <source>
        <dbReference type="ARBA" id="ARBA00022691"/>
    </source>
</evidence>
<dbReference type="EMBL" id="CP104013">
    <property type="protein sequence ID" value="UYP47300.1"/>
    <property type="molecule type" value="Genomic_DNA"/>
</dbReference>